<dbReference type="PANTHER" id="PTHR11716">
    <property type="entry name" value="PHOSPHOLIPASE A2 FAMILY MEMBER"/>
    <property type="match status" value="1"/>
</dbReference>
<evidence type="ECO:0000256" key="6">
    <source>
        <dbReference type="PIRSR" id="PIRSR601211-3"/>
    </source>
</evidence>
<dbReference type="Gene3D" id="1.20.90.10">
    <property type="entry name" value="Phospholipase A2 domain"/>
    <property type="match status" value="3"/>
</dbReference>
<dbReference type="GO" id="GO:0047498">
    <property type="term" value="F:calcium-dependent phospholipase A2 activity"/>
    <property type="evidence" value="ECO:0007669"/>
    <property type="project" value="TreeGrafter"/>
</dbReference>
<dbReference type="InterPro" id="IPR016090">
    <property type="entry name" value="PLA2-like_dom"/>
</dbReference>
<evidence type="ECO:0000256" key="8">
    <source>
        <dbReference type="RuleBase" id="RU361236"/>
    </source>
</evidence>
<dbReference type="GO" id="GO:0005509">
    <property type="term" value="F:calcium ion binding"/>
    <property type="evidence" value="ECO:0007669"/>
    <property type="project" value="InterPro"/>
</dbReference>
<keyword evidence="5" id="KW-0106">Calcium</keyword>
<feature type="compositionally biased region" description="Pro residues" evidence="9">
    <location>
        <begin position="417"/>
        <end position="426"/>
    </location>
</feature>
<accession>A0A3P9CYF3</accession>
<dbReference type="InterPro" id="IPR033113">
    <property type="entry name" value="PLA2_histidine"/>
</dbReference>
<dbReference type="PANTHER" id="PTHR11716:SF1">
    <property type="entry name" value="OTOCONIN-90"/>
    <property type="match status" value="1"/>
</dbReference>
<evidence type="ECO:0000256" key="7">
    <source>
        <dbReference type="RuleBase" id="RU003654"/>
    </source>
</evidence>
<evidence type="ECO:0000256" key="2">
    <source>
        <dbReference type="ARBA" id="ARBA00022525"/>
    </source>
</evidence>
<evidence type="ECO:0000256" key="9">
    <source>
        <dbReference type="SAM" id="MobiDB-lite"/>
    </source>
</evidence>
<comment type="similarity">
    <text evidence="7">Belongs to the phospholipase A2 family.</text>
</comment>
<comment type="cofactor">
    <cofactor evidence="5">
        <name>Ca(2+)</name>
        <dbReference type="ChEBI" id="CHEBI:29108"/>
    </cofactor>
    <text evidence="5">Binds 1 Ca(2+) ion per subunit.</text>
</comment>
<feature type="disulfide bond" evidence="6">
    <location>
        <begin position="303"/>
        <end position="358"/>
    </location>
</feature>
<reference evidence="11" key="2">
    <citation type="submission" date="2025-08" db="UniProtKB">
        <authorList>
            <consortium name="Ensembl"/>
        </authorList>
    </citation>
    <scope>IDENTIFICATION</scope>
</reference>
<feature type="disulfide bond" evidence="6">
    <location>
        <begin position="336"/>
        <end position="349"/>
    </location>
</feature>
<dbReference type="Pfam" id="PF00068">
    <property type="entry name" value="Phospholip_A2_1"/>
    <property type="match status" value="1"/>
</dbReference>
<feature type="binding site" evidence="5">
    <location>
        <position position="289"/>
    </location>
    <ligand>
        <name>Ca(2+)</name>
        <dbReference type="ChEBI" id="CHEBI:29108"/>
    </ligand>
</feature>
<keyword evidence="2 8" id="KW-0964">Secreted</keyword>
<dbReference type="PRINTS" id="PR00389">
    <property type="entry name" value="PHPHLIPASEA2"/>
</dbReference>
<evidence type="ECO:0000256" key="4">
    <source>
        <dbReference type="PIRSR" id="PIRSR601211-1"/>
    </source>
</evidence>
<dbReference type="GO" id="GO:0006644">
    <property type="term" value="P:phospholipid metabolic process"/>
    <property type="evidence" value="ECO:0007669"/>
    <property type="project" value="InterPro"/>
</dbReference>
<feature type="active site" evidence="4">
    <location>
        <position position="307"/>
    </location>
</feature>
<dbReference type="GO" id="GO:0005543">
    <property type="term" value="F:phospholipid binding"/>
    <property type="evidence" value="ECO:0007669"/>
    <property type="project" value="TreeGrafter"/>
</dbReference>
<dbReference type="PROSITE" id="PS00118">
    <property type="entry name" value="PA2_HIS"/>
    <property type="match status" value="1"/>
</dbReference>
<dbReference type="Proteomes" id="UP000265160">
    <property type="component" value="LG18"/>
</dbReference>
<feature type="disulfide bond" evidence="6">
    <location>
        <begin position="288"/>
        <end position="304"/>
    </location>
</feature>
<feature type="disulfide bond" evidence="6">
    <location>
        <begin position="319"/>
        <end position="344"/>
    </location>
</feature>
<dbReference type="InterPro" id="IPR001211">
    <property type="entry name" value="PLA2"/>
</dbReference>
<proteinExistence type="inferred from homology"/>
<evidence type="ECO:0000256" key="1">
    <source>
        <dbReference type="ARBA" id="ARBA00004613"/>
    </source>
</evidence>
<organism evidence="11 12">
    <name type="scientific">Maylandia zebra</name>
    <name type="common">zebra mbuna</name>
    <dbReference type="NCBI Taxonomy" id="106582"/>
    <lineage>
        <taxon>Eukaryota</taxon>
        <taxon>Metazoa</taxon>
        <taxon>Chordata</taxon>
        <taxon>Craniata</taxon>
        <taxon>Vertebrata</taxon>
        <taxon>Euteleostomi</taxon>
        <taxon>Actinopterygii</taxon>
        <taxon>Neopterygii</taxon>
        <taxon>Teleostei</taxon>
        <taxon>Neoteleostei</taxon>
        <taxon>Acanthomorphata</taxon>
        <taxon>Ovalentaria</taxon>
        <taxon>Cichlomorphae</taxon>
        <taxon>Cichliformes</taxon>
        <taxon>Cichlidae</taxon>
        <taxon>African cichlids</taxon>
        <taxon>Pseudocrenilabrinae</taxon>
        <taxon>Haplochromini</taxon>
        <taxon>Maylandia</taxon>
        <taxon>Maylandia zebra complex</taxon>
    </lineage>
</organism>
<reference evidence="11 12" key="1">
    <citation type="journal article" date="2014" name="Nature">
        <title>The genomic substrate for adaptive radiation in African cichlid fish.</title>
        <authorList>
            <person name="Brawand D."/>
            <person name="Wagner C.E."/>
            <person name="Li Y.I."/>
            <person name="Malinsky M."/>
            <person name="Keller I."/>
            <person name="Fan S."/>
            <person name="Simakov O."/>
            <person name="Ng A.Y."/>
            <person name="Lim Z.W."/>
            <person name="Bezault E."/>
            <person name="Turner-Maier J."/>
            <person name="Johnson J."/>
            <person name="Alcazar R."/>
            <person name="Noh H.J."/>
            <person name="Russell P."/>
            <person name="Aken B."/>
            <person name="Alfoldi J."/>
            <person name="Amemiya C."/>
            <person name="Azzouzi N."/>
            <person name="Baroiller J.F."/>
            <person name="Barloy-Hubler F."/>
            <person name="Berlin A."/>
            <person name="Bloomquist R."/>
            <person name="Carleton K.L."/>
            <person name="Conte M.A."/>
            <person name="D'Cotta H."/>
            <person name="Eshel O."/>
            <person name="Gaffney L."/>
            <person name="Galibert F."/>
            <person name="Gante H.F."/>
            <person name="Gnerre S."/>
            <person name="Greuter L."/>
            <person name="Guyon R."/>
            <person name="Haddad N.S."/>
            <person name="Haerty W."/>
            <person name="Harris R.M."/>
            <person name="Hofmann H.A."/>
            <person name="Hourlier T."/>
            <person name="Hulata G."/>
            <person name="Jaffe D.B."/>
            <person name="Lara M."/>
            <person name="Lee A.P."/>
            <person name="MacCallum I."/>
            <person name="Mwaiko S."/>
            <person name="Nikaido M."/>
            <person name="Nishihara H."/>
            <person name="Ozouf-Costaz C."/>
            <person name="Penman D.J."/>
            <person name="Przybylski D."/>
            <person name="Rakotomanga M."/>
            <person name="Renn S.C.P."/>
            <person name="Ribeiro F.J."/>
            <person name="Ron M."/>
            <person name="Salzburger W."/>
            <person name="Sanchez-Pulido L."/>
            <person name="Santos M.E."/>
            <person name="Searle S."/>
            <person name="Sharpe T."/>
            <person name="Swofford R."/>
            <person name="Tan F.J."/>
            <person name="Williams L."/>
            <person name="Young S."/>
            <person name="Yin S."/>
            <person name="Okada N."/>
            <person name="Kocher T.D."/>
            <person name="Miska E.A."/>
            <person name="Lander E.S."/>
            <person name="Venkatesh B."/>
            <person name="Fernald R.D."/>
            <person name="Meyer A."/>
            <person name="Ponting C.P."/>
            <person name="Streelman J.T."/>
            <person name="Lindblad-Toh K."/>
            <person name="Seehausen O."/>
            <person name="Di Palma F."/>
        </authorList>
    </citation>
    <scope>NUCLEOTIDE SEQUENCE</scope>
</reference>
<dbReference type="GeneTree" id="ENSGT00940000159042"/>
<evidence type="ECO:0000259" key="10">
    <source>
        <dbReference type="SMART" id="SM00085"/>
    </source>
</evidence>
<feature type="region of interest" description="Disordered" evidence="9">
    <location>
        <begin position="377"/>
        <end position="426"/>
    </location>
</feature>
<feature type="binding site" evidence="5">
    <location>
        <position position="287"/>
    </location>
    <ligand>
        <name>Ca(2+)</name>
        <dbReference type="ChEBI" id="CHEBI:29108"/>
    </ligand>
</feature>
<dbReference type="GO" id="GO:0005576">
    <property type="term" value="C:extracellular region"/>
    <property type="evidence" value="ECO:0007669"/>
    <property type="project" value="UniProtKB-SubCell"/>
</dbReference>
<dbReference type="SUPFAM" id="SSF48619">
    <property type="entry name" value="Phospholipase A2, PLA2"/>
    <property type="match status" value="2"/>
</dbReference>
<name>A0A3P9CYF3_9CICH</name>
<dbReference type="AlphaFoldDB" id="A0A3P9CYF3"/>
<sequence>MVLIFTVPACGDLQSKESSTLCASLDSSYLQTGLSMIKSLCSPPQSLQKLCRFDLLAASARLFIHLLSSLPADCLGLRFTWIHSVFDNFPSMLSFVSKLHCATGICPRDLEDYGCSCRYVAAGNPVDALDVRVNKACGTSTVYQCGSFCLEDAADLCQQRFCECDRAAMDCMTQSPYNSSLRGLADTSCSATNQTGETKRSRLQSQHLATVFGSFGCLVTSLMFYKEHIYSASFSVPETTASFSECSRSFSVYASDGQSRREMPALGEMLHCLTGRCPHEYEMYGCYCGQEGGGQPLDQLDRCCFFHHCCLKQISSMGCRPLKRLLASPSDPSSLCSGQGVTVCDKLQCVCDKTTAECMAAAHFNHSLPAPQCHGSTPPCRRASRPPKPLRVSPQSSEESDMEVGDASSEEDTAANTPPPLQPPHR</sequence>
<evidence type="ECO:0000256" key="5">
    <source>
        <dbReference type="PIRSR" id="PIRSR601211-2"/>
    </source>
</evidence>
<evidence type="ECO:0000313" key="11">
    <source>
        <dbReference type="Ensembl" id="ENSMZEP00005027358.1"/>
    </source>
</evidence>
<dbReference type="SMART" id="SM00085">
    <property type="entry name" value="PA2c"/>
    <property type="match status" value="1"/>
</dbReference>
<feature type="active site" evidence="4">
    <location>
        <position position="352"/>
    </location>
</feature>
<reference evidence="11" key="3">
    <citation type="submission" date="2025-09" db="UniProtKB">
        <authorList>
            <consortium name="Ensembl"/>
        </authorList>
    </citation>
    <scope>IDENTIFICATION</scope>
</reference>
<comment type="subcellular location">
    <subcellularLocation>
        <location evidence="1 8">Secreted</location>
    </subcellularLocation>
</comment>
<feature type="compositionally biased region" description="Acidic residues" evidence="9">
    <location>
        <begin position="398"/>
        <end position="413"/>
    </location>
</feature>
<evidence type="ECO:0000256" key="3">
    <source>
        <dbReference type="ARBA" id="ARBA00023157"/>
    </source>
</evidence>
<dbReference type="GO" id="GO:0050482">
    <property type="term" value="P:arachidonate secretion"/>
    <property type="evidence" value="ECO:0007669"/>
    <property type="project" value="InterPro"/>
</dbReference>
<keyword evidence="5" id="KW-0479">Metal-binding</keyword>
<keyword evidence="12" id="KW-1185">Reference proteome</keyword>
<keyword evidence="3 6" id="KW-1015">Disulfide bond</keyword>
<evidence type="ECO:0000313" key="12">
    <source>
        <dbReference type="Proteomes" id="UP000265160"/>
    </source>
</evidence>
<feature type="domain" description="Phospholipase A2-like central" evidence="10">
    <location>
        <begin position="262"/>
        <end position="374"/>
    </location>
</feature>
<dbReference type="GO" id="GO:0016042">
    <property type="term" value="P:lipid catabolic process"/>
    <property type="evidence" value="ECO:0007669"/>
    <property type="project" value="InterPro"/>
</dbReference>
<dbReference type="InterPro" id="IPR041798">
    <property type="entry name" value="Otoconin-90"/>
</dbReference>
<dbReference type="Ensembl" id="ENSMZET00005028229.1">
    <property type="protein sequence ID" value="ENSMZEP00005027358.1"/>
    <property type="gene ID" value="ENSMZEG00005020395.1"/>
</dbReference>
<protein>
    <submittedName>
        <fullName evidence="11">Otoconin 90</fullName>
    </submittedName>
</protein>
<feature type="disulfide bond" evidence="6">
    <location>
        <begin position="310"/>
        <end position="351"/>
    </location>
</feature>
<dbReference type="CDD" id="cd04707">
    <property type="entry name" value="otoconin_90"/>
    <property type="match status" value="1"/>
</dbReference>
<dbReference type="InterPro" id="IPR036444">
    <property type="entry name" value="PLipase_A2_dom_sf"/>
</dbReference>